<dbReference type="EMBL" id="BPVZ01000043">
    <property type="protein sequence ID" value="GKV15388.1"/>
    <property type="molecule type" value="Genomic_DNA"/>
</dbReference>
<evidence type="ECO:0000313" key="2">
    <source>
        <dbReference type="EMBL" id="GKV15388.1"/>
    </source>
</evidence>
<feature type="region of interest" description="Disordered" evidence="1">
    <location>
        <begin position="152"/>
        <end position="181"/>
    </location>
</feature>
<dbReference type="Proteomes" id="UP001054252">
    <property type="component" value="Unassembled WGS sequence"/>
</dbReference>
<comment type="caution">
    <text evidence="2">The sequence shown here is derived from an EMBL/GenBank/DDBJ whole genome shotgun (WGS) entry which is preliminary data.</text>
</comment>
<evidence type="ECO:0000313" key="3">
    <source>
        <dbReference type="Proteomes" id="UP001054252"/>
    </source>
</evidence>
<protein>
    <submittedName>
        <fullName evidence="2">Uncharacterized protein</fullName>
    </submittedName>
</protein>
<gene>
    <name evidence="2" type="ORF">SLEP1_g26181</name>
</gene>
<name>A0AAV5JSB9_9ROSI</name>
<feature type="region of interest" description="Disordered" evidence="1">
    <location>
        <begin position="203"/>
        <end position="230"/>
    </location>
</feature>
<accession>A0AAV5JSB9</accession>
<sequence>MKGPSVVSKYLATSMLALQNIDLQDPPFKPSCTTAHKEWWKSYFVPSFFGVAENFINLLPSSQPNQSAVEIKSQVDDTVPESVTSSHTVAKKEGNNQTEKLPICIKRVAHKPPLVKRLATASSSSPFKASLAAEARLQSLIDEIIHNPIIKDPIDKSSSHECSNSSPSDIQKLPSKTKGTRSSLRLANKKFKIVNPNEVVDLSPKTRKTSSTTSTPFQASFPTPKTSTPLTTIDDAMEDEIFAKFEKLTSLHTLEELVNGDPANFCRIPDQPTIISAAKILNCYRCFADKSDVIGRVESAPKTVVDETATLTLERLIDSADQAEEELTLIRMEWSDWHNHFP</sequence>
<feature type="compositionally biased region" description="Polar residues" evidence="1">
    <location>
        <begin position="217"/>
        <end position="230"/>
    </location>
</feature>
<organism evidence="2 3">
    <name type="scientific">Rubroshorea leprosula</name>
    <dbReference type="NCBI Taxonomy" id="152421"/>
    <lineage>
        <taxon>Eukaryota</taxon>
        <taxon>Viridiplantae</taxon>
        <taxon>Streptophyta</taxon>
        <taxon>Embryophyta</taxon>
        <taxon>Tracheophyta</taxon>
        <taxon>Spermatophyta</taxon>
        <taxon>Magnoliopsida</taxon>
        <taxon>eudicotyledons</taxon>
        <taxon>Gunneridae</taxon>
        <taxon>Pentapetalae</taxon>
        <taxon>rosids</taxon>
        <taxon>malvids</taxon>
        <taxon>Malvales</taxon>
        <taxon>Dipterocarpaceae</taxon>
        <taxon>Rubroshorea</taxon>
    </lineage>
</organism>
<proteinExistence type="predicted"/>
<evidence type="ECO:0000256" key="1">
    <source>
        <dbReference type="SAM" id="MobiDB-lite"/>
    </source>
</evidence>
<reference evidence="2 3" key="1">
    <citation type="journal article" date="2021" name="Commun. Biol.">
        <title>The genome of Shorea leprosula (Dipterocarpaceae) highlights the ecological relevance of drought in aseasonal tropical rainforests.</title>
        <authorList>
            <person name="Ng K.K.S."/>
            <person name="Kobayashi M.J."/>
            <person name="Fawcett J.A."/>
            <person name="Hatakeyama M."/>
            <person name="Paape T."/>
            <person name="Ng C.H."/>
            <person name="Ang C.C."/>
            <person name="Tnah L.H."/>
            <person name="Lee C.T."/>
            <person name="Nishiyama T."/>
            <person name="Sese J."/>
            <person name="O'Brien M.J."/>
            <person name="Copetti D."/>
            <person name="Mohd Noor M.I."/>
            <person name="Ong R.C."/>
            <person name="Putra M."/>
            <person name="Sireger I.Z."/>
            <person name="Indrioko S."/>
            <person name="Kosugi Y."/>
            <person name="Izuno A."/>
            <person name="Isagi Y."/>
            <person name="Lee S.L."/>
            <person name="Shimizu K.K."/>
        </authorList>
    </citation>
    <scope>NUCLEOTIDE SEQUENCE [LARGE SCALE GENOMIC DNA]</scope>
    <source>
        <strain evidence="2">214</strain>
    </source>
</reference>
<dbReference type="AlphaFoldDB" id="A0AAV5JSB9"/>
<keyword evidence="3" id="KW-1185">Reference proteome</keyword>